<keyword evidence="2" id="KW-1185">Reference proteome</keyword>
<dbReference type="Proteomes" id="UP001295684">
    <property type="component" value="Unassembled WGS sequence"/>
</dbReference>
<reference evidence="1" key="1">
    <citation type="submission" date="2023-07" db="EMBL/GenBank/DDBJ databases">
        <authorList>
            <consortium name="AG Swart"/>
            <person name="Singh M."/>
            <person name="Singh A."/>
            <person name="Seah K."/>
            <person name="Emmerich C."/>
        </authorList>
    </citation>
    <scope>NUCLEOTIDE SEQUENCE</scope>
    <source>
        <strain evidence="1">DP1</strain>
    </source>
</reference>
<dbReference type="EMBL" id="CAMPGE010024832">
    <property type="protein sequence ID" value="CAI2382649.1"/>
    <property type="molecule type" value="Genomic_DNA"/>
</dbReference>
<proteinExistence type="predicted"/>
<sequence length="290" mass="33316">MSESPNLHNISAKNPSIFKLLKLWNRTIDETDSDSSLHKMSRDEPSRDISAKIIRLDTREFKIYDSNRVLKDNYKLSRNRGVISSTVKGVKKRIKSNCNLPAVKTFQKPLPPPSGPCQDISSIKDSFHNGSTKSIINLKECSRYSKLGNQKYDTKGIVHFNNCDHNVIRSSLRAKGYGALKTLQEQGSLFTIAKPQPYKTKSKVTFQLKKPSIISINSEDNQEIKKDMVEYFKQRLRNHRKKRPSRFKFYKKRKASQMAIAKLAFKDAKSKARLAMSDKTLDKFVNRLVD</sequence>
<gene>
    <name evidence="1" type="ORF">ECRASSUSDP1_LOCUS24128</name>
</gene>
<protein>
    <submittedName>
        <fullName evidence="1">Uncharacterized protein</fullName>
    </submittedName>
</protein>
<evidence type="ECO:0000313" key="1">
    <source>
        <dbReference type="EMBL" id="CAI2382649.1"/>
    </source>
</evidence>
<comment type="caution">
    <text evidence="1">The sequence shown here is derived from an EMBL/GenBank/DDBJ whole genome shotgun (WGS) entry which is preliminary data.</text>
</comment>
<dbReference type="AlphaFoldDB" id="A0AAD1Y0X6"/>
<evidence type="ECO:0000313" key="2">
    <source>
        <dbReference type="Proteomes" id="UP001295684"/>
    </source>
</evidence>
<name>A0AAD1Y0X6_EUPCR</name>
<accession>A0AAD1Y0X6</accession>
<organism evidence="1 2">
    <name type="scientific">Euplotes crassus</name>
    <dbReference type="NCBI Taxonomy" id="5936"/>
    <lineage>
        <taxon>Eukaryota</taxon>
        <taxon>Sar</taxon>
        <taxon>Alveolata</taxon>
        <taxon>Ciliophora</taxon>
        <taxon>Intramacronucleata</taxon>
        <taxon>Spirotrichea</taxon>
        <taxon>Hypotrichia</taxon>
        <taxon>Euplotida</taxon>
        <taxon>Euplotidae</taxon>
        <taxon>Moneuplotes</taxon>
    </lineage>
</organism>